<dbReference type="PROSITE" id="PS50113">
    <property type="entry name" value="PAC"/>
    <property type="match status" value="2"/>
</dbReference>
<feature type="domain" description="PAS" evidence="3">
    <location>
        <begin position="27"/>
        <end position="62"/>
    </location>
</feature>
<feature type="domain" description="PAC" evidence="4">
    <location>
        <begin position="210"/>
        <end position="265"/>
    </location>
</feature>
<dbReference type="RefSeq" id="WP_208408722.1">
    <property type="nucleotide sequence ID" value="NZ_JAAOZC010000008.1"/>
</dbReference>
<dbReference type="PANTHER" id="PTHR24422:SF10">
    <property type="entry name" value="CHEMOTAXIS PROTEIN METHYLTRANSFERASE 2"/>
    <property type="match status" value="1"/>
</dbReference>
<dbReference type="CDD" id="cd00130">
    <property type="entry name" value="PAS"/>
    <property type="match status" value="2"/>
</dbReference>
<dbReference type="SUPFAM" id="SSF55785">
    <property type="entry name" value="PYP-like sensor domain (PAS domain)"/>
    <property type="match status" value="2"/>
</dbReference>
<dbReference type="PROSITE" id="PS50112">
    <property type="entry name" value="PAS"/>
    <property type="match status" value="1"/>
</dbReference>
<evidence type="ECO:0000259" key="3">
    <source>
        <dbReference type="PROSITE" id="PS50112"/>
    </source>
</evidence>
<dbReference type="PANTHER" id="PTHR24422">
    <property type="entry name" value="CHEMOTAXIS PROTEIN METHYLTRANSFERASE"/>
    <property type="match status" value="1"/>
</dbReference>
<feature type="domain" description="Methyl-accepting transducer" evidence="2">
    <location>
        <begin position="281"/>
        <end position="362"/>
    </location>
</feature>
<dbReference type="EMBL" id="JAAOZC010000008">
    <property type="protein sequence ID" value="NIJ09130.1"/>
    <property type="molecule type" value="Genomic_DNA"/>
</dbReference>
<protein>
    <submittedName>
        <fullName evidence="5">Methyl-accepting chemotaxis protein</fullName>
    </submittedName>
</protein>
<dbReference type="NCBIfam" id="TIGR00229">
    <property type="entry name" value="sensory_box"/>
    <property type="match status" value="2"/>
</dbReference>
<comment type="caution">
    <text evidence="5">The sequence shown here is derived from an EMBL/GenBank/DDBJ whole genome shotgun (WGS) entry which is preliminary data.</text>
</comment>
<feature type="domain" description="PAC" evidence="4">
    <location>
        <begin position="91"/>
        <end position="143"/>
    </location>
</feature>
<dbReference type="InterPro" id="IPR001610">
    <property type="entry name" value="PAC"/>
</dbReference>
<dbReference type="Pfam" id="PF13426">
    <property type="entry name" value="PAS_9"/>
    <property type="match status" value="1"/>
</dbReference>
<sequence>MRKQRDSGEAVGAPILTGAQAVWQAISQSSAVAFFDMDGRLVEANDRFLTLFGYRLSDLRGELHRKLCAPATFADPAYKVRWDTLRRGEHDICDIGMMRRGGERFWLHAVYAPIRSDRGEMVGFVLFGTDISAQRAQAADSVSRLNAVDRSQLTIEFALDGTILVANTNFLRATGYSAEAVIGRHHSMLCDPGVAATADYRAFWQGLSSGQFQVGVFQRRKADGSPIWLQASYNPLYNAQGEVERIFKIASDVTAQRVAQRSADDNQRRLTAEIDARRHTLEKMASELSTIVGLIDNIARQTNLLALNATIEAARAGEAGRGFAVVAQEVKRLAQSTQIATVQATALLAGANQRKDGNALAA</sequence>
<name>A0ABX0TZF7_9SPHN</name>
<dbReference type="InterPro" id="IPR050903">
    <property type="entry name" value="Bact_Chemotaxis_MeTrfase"/>
</dbReference>
<dbReference type="SMART" id="SM00086">
    <property type="entry name" value="PAC"/>
    <property type="match status" value="2"/>
</dbReference>
<dbReference type="InterPro" id="IPR000014">
    <property type="entry name" value="PAS"/>
</dbReference>
<dbReference type="Pfam" id="PF08447">
    <property type="entry name" value="PAS_3"/>
    <property type="match status" value="1"/>
</dbReference>
<dbReference type="InterPro" id="IPR035965">
    <property type="entry name" value="PAS-like_dom_sf"/>
</dbReference>
<dbReference type="Gene3D" id="3.30.450.20">
    <property type="entry name" value="PAS domain"/>
    <property type="match status" value="2"/>
</dbReference>
<keyword evidence="6" id="KW-1185">Reference proteome</keyword>
<evidence type="ECO:0000259" key="2">
    <source>
        <dbReference type="PROSITE" id="PS50111"/>
    </source>
</evidence>
<evidence type="ECO:0000259" key="4">
    <source>
        <dbReference type="PROSITE" id="PS50113"/>
    </source>
</evidence>
<dbReference type="InterPro" id="IPR004089">
    <property type="entry name" value="MCPsignal_dom"/>
</dbReference>
<accession>A0ABX0TZF7</accession>
<dbReference type="SUPFAM" id="SSF58104">
    <property type="entry name" value="Methyl-accepting chemotaxis protein (MCP) signaling domain"/>
    <property type="match status" value="1"/>
</dbReference>
<reference evidence="5 6" key="1">
    <citation type="submission" date="2020-03" db="EMBL/GenBank/DDBJ databases">
        <title>Genomic Encyclopedia of Type Strains, Phase III (KMG-III): the genomes of soil and plant-associated and newly described type strains.</title>
        <authorList>
            <person name="Whitman W."/>
        </authorList>
    </citation>
    <scope>NUCLEOTIDE SEQUENCE [LARGE SCALE GENOMIC DNA]</scope>
    <source>
        <strain evidence="5 6">CECT 8804</strain>
    </source>
</reference>
<organism evidence="5 6">
    <name type="scientific">Sphingomonas vulcanisoli</name>
    <dbReference type="NCBI Taxonomy" id="1658060"/>
    <lineage>
        <taxon>Bacteria</taxon>
        <taxon>Pseudomonadati</taxon>
        <taxon>Pseudomonadota</taxon>
        <taxon>Alphaproteobacteria</taxon>
        <taxon>Sphingomonadales</taxon>
        <taxon>Sphingomonadaceae</taxon>
        <taxon>Sphingomonas</taxon>
    </lineage>
</organism>
<evidence type="ECO:0000256" key="1">
    <source>
        <dbReference type="PROSITE-ProRule" id="PRU00284"/>
    </source>
</evidence>
<dbReference type="InterPro" id="IPR004090">
    <property type="entry name" value="Chemotax_Me-accpt_rcpt"/>
</dbReference>
<dbReference type="Gene3D" id="6.10.250.3200">
    <property type="match status" value="1"/>
</dbReference>
<dbReference type="InterPro" id="IPR000700">
    <property type="entry name" value="PAS-assoc_C"/>
</dbReference>
<proteinExistence type="predicted"/>
<keyword evidence="1" id="KW-0807">Transducer</keyword>
<evidence type="ECO:0000313" key="6">
    <source>
        <dbReference type="Proteomes" id="UP000727456"/>
    </source>
</evidence>
<dbReference type="PROSITE" id="PS50111">
    <property type="entry name" value="CHEMOTAXIS_TRANSDUC_2"/>
    <property type="match status" value="1"/>
</dbReference>
<evidence type="ECO:0000313" key="5">
    <source>
        <dbReference type="EMBL" id="NIJ09130.1"/>
    </source>
</evidence>
<dbReference type="Pfam" id="PF00015">
    <property type="entry name" value="MCPsignal"/>
    <property type="match status" value="1"/>
</dbReference>
<gene>
    <name evidence="5" type="ORF">FHS31_002762</name>
</gene>
<dbReference type="PRINTS" id="PR00260">
    <property type="entry name" value="CHEMTRNSDUCR"/>
</dbReference>
<dbReference type="InterPro" id="IPR013655">
    <property type="entry name" value="PAS_fold_3"/>
</dbReference>
<dbReference type="Proteomes" id="UP000727456">
    <property type="component" value="Unassembled WGS sequence"/>
</dbReference>